<comment type="caution">
    <text evidence="9">The sequence shown here is derived from an EMBL/GenBank/DDBJ whole genome shotgun (WGS) entry which is preliminary data.</text>
</comment>
<dbReference type="InterPro" id="IPR035668">
    <property type="entry name" value="Amicyanin"/>
</dbReference>
<gene>
    <name evidence="9" type="ORF">A2785_00310</name>
</gene>
<accession>A0A1G1VLW1</accession>
<organism evidence="9 10">
    <name type="scientific">Candidatus Chisholmbacteria bacterium RIFCSPHIGHO2_01_FULL_49_18</name>
    <dbReference type="NCBI Taxonomy" id="1797590"/>
    <lineage>
        <taxon>Bacteria</taxon>
        <taxon>Candidatus Chisholmiibacteriota</taxon>
    </lineage>
</organism>
<evidence type="ECO:0000256" key="6">
    <source>
        <dbReference type="ARBA" id="ARBA00023008"/>
    </source>
</evidence>
<evidence type="ECO:0000313" key="10">
    <source>
        <dbReference type="Proteomes" id="UP000179069"/>
    </source>
</evidence>
<dbReference type="InterPro" id="IPR008972">
    <property type="entry name" value="Cupredoxin"/>
</dbReference>
<feature type="binding site" evidence="7">
    <location>
        <position position="92"/>
    </location>
    <ligand>
        <name>Cu cation</name>
        <dbReference type="ChEBI" id="CHEBI:23378"/>
    </ligand>
</feature>
<proteinExistence type="predicted"/>
<keyword evidence="6 7" id="KW-0186">Copper</keyword>
<comment type="subcellular location">
    <subcellularLocation>
        <location evidence="1">Periplasm</location>
    </subcellularLocation>
</comment>
<keyword evidence="3 7" id="KW-0479">Metal-binding</keyword>
<comment type="cofactor">
    <cofactor evidence="7">
        <name>Cu cation</name>
        <dbReference type="ChEBI" id="CHEBI:23378"/>
    </cofactor>
    <text evidence="7">Binds 1 copper ion per subunit.</text>
</comment>
<dbReference type="EMBL" id="MHCI01000017">
    <property type="protein sequence ID" value="OGY16389.1"/>
    <property type="molecule type" value="Genomic_DNA"/>
</dbReference>
<evidence type="ECO:0000256" key="5">
    <source>
        <dbReference type="ARBA" id="ARBA00022982"/>
    </source>
</evidence>
<dbReference type="InterPro" id="IPR002386">
    <property type="entry name" value="Amicyanin/Pseudoazurin"/>
</dbReference>
<keyword evidence="5" id="KW-0249">Electron transport</keyword>
<evidence type="ECO:0000259" key="8">
    <source>
        <dbReference type="Pfam" id="PF00127"/>
    </source>
</evidence>
<dbReference type="GO" id="GO:0005507">
    <property type="term" value="F:copper ion binding"/>
    <property type="evidence" value="ECO:0007669"/>
    <property type="project" value="InterPro"/>
</dbReference>
<keyword evidence="4" id="KW-0574">Periplasm</keyword>
<name>A0A1G1VLW1_9BACT</name>
<dbReference type="Gene3D" id="2.60.40.420">
    <property type="entry name" value="Cupredoxins - blue copper proteins"/>
    <property type="match status" value="1"/>
</dbReference>
<evidence type="ECO:0000256" key="4">
    <source>
        <dbReference type="ARBA" id="ARBA00022764"/>
    </source>
</evidence>
<dbReference type="InterPro" id="IPR000923">
    <property type="entry name" value="BlueCu_1"/>
</dbReference>
<feature type="binding site" evidence="7">
    <location>
        <position position="55"/>
    </location>
    <ligand>
        <name>Cu cation</name>
        <dbReference type="ChEBI" id="CHEBI:23378"/>
    </ligand>
</feature>
<reference evidence="9 10" key="1">
    <citation type="journal article" date="2016" name="Nat. Commun.">
        <title>Thousands of microbial genomes shed light on interconnected biogeochemical processes in an aquifer system.</title>
        <authorList>
            <person name="Anantharaman K."/>
            <person name="Brown C.T."/>
            <person name="Hug L.A."/>
            <person name="Sharon I."/>
            <person name="Castelle C.J."/>
            <person name="Probst A.J."/>
            <person name="Thomas B.C."/>
            <person name="Singh A."/>
            <person name="Wilkins M.J."/>
            <person name="Karaoz U."/>
            <person name="Brodie E.L."/>
            <person name="Williams K.H."/>
            <person name="Hubbard S.S."/>
            <person name="Banfield J.F."/>
        </authorList>
    </citation>
    <scope>NUCLEOTIDE SEQUENCE [LARGE SCALE GENOMIC DNA]</scope>
</reference>
<protein>
    <recommendedName>
        <fullName evidence="8">Blue (type 1) copper domain-containing protein</fullName>
    </recommendedName>
</protein>
<dbReference type="InterPro" id="IPR052721">
    <property type="entry name" value="ET_Amicyanin"/>
</dbReference>
<dbReference type="GO" id="GO:0009055">
    <property type="term" value="F:electron transfer activity"/>
    <property type="evidence" value="ECO:0007669"/>
    <property type="project" value="InterPro"/>
</dbReference>
<dbReference type="CDD" id="cd13921">
    <property type="entry name" value="Amicyanin"/>
    <property type="match status" value="1"/>
</dbReference>
<dbReference type="SUPFAM" id="SSF49503">
    <property type="entry name" value="Cupredoxins"/>
    <property type="match status" value="1"/>
</dbReference>
<dbReference type="PROSITE" id="PS00196">
    <property type="entry name" value="COPPER_BLUE"/>
    <property type="match status" value="1"/>
</dbReference>
<dbReference type="PANTHER" id="PTHR36507">
    <property type="entry name" value="BLL1555 PROTEIN"/>
    <property type="match status" value="1"/>
</dbReference>
<dbReference type="AlphaFoldDB" id="A0A1G1VLW1"/>
<evidence type="ECO:0000256" key="3">
    <source>
        <dbReference type="ARBA" id="ARBA00022723"/>
    </source>
</evidence>
<dbReference type="PRINTS" id="PR00155">
    <property type="entry name" value="AMICYANIN"/>
</dbReference>
<feature type="domain" description="Blue (type 1) copper" evidence="8">
    <location>
        <begin position="29"/>
        <end position="102"/>
    </location>
</feature>
<evidence type="ECO:0000256" key="2">
    <source>
        <dbReference type="ARBA" id="ARBA00022448"/>
    </source>
</evidence>
<sequence>MPEDEESTTSVGEALPEEGSLAEDVMISGYAYRPATVRVKVGGTVTWTNQDQVAHTATADGGSFDTKLISQGKSASVTFDKAGTYPYHCTPHPNMKGTVIVE</sequence>
<evidence type="ECO:0000313" key="9">
    <source>
        <dbReference type="EMBL" id="OGY16389.1"/>
    </source>
</evidence>
<keyword evidence="2" id="KW-0813">Transport</keyword>
<dbReference type="PANTHER" id="PTHR36507:SF1">
    <property type="entry name" value="BLL1555 PROTEIN"/>
    <property type="match status" value="1"/>
</dbReference>
<dbReference type="Pfam" id="PF00127">
    <property type="entry name" value="Copper-bind"/>
    <property type="match status" value="1"/>
</dbReference>
<feature type="binding site" evidence="7">
    <location>
        <position position="89"/>
    </location>
    <ligand>
        <name>Cu cation</name>
        <dbReference type="ChEBI" id="CHEBI:23378"/>
    </ligand>
</feature>
<evidence type="ECO:0000256" key="1">
    <source>
        <dbReference type="ARBA" id="ARBA00004418"/>
    </source>
</evidence>
<evidence type="ECO:0000256" key="7">
    <source>
        <dbReference type="PIRSR" id="PIRSR602386-1"/>
    </source>
</evidence>
<dbReference type="GO" id="GO:0042597">
    <property type="term" value="C:periplasmic space"/>
    <property type="evidence" value="ECO:0007669"/>
    <property type="project" value="UniProtKB-SubCell"/>
</dbReference>
<dbReference type="Proteomes" id="UP000179069">
    <property type="component" value="Unassembled WGS sequence"/>
</dbReference>
<dbReference type="InterPro" id="IPR028871">
    <property type="entry name" value="BlueCu_1_BS"/>
</dbReference>